<keyword evidence="2" id="KW-0238">DNA-binding</keyword>
<evidence type="ECO:0000256" key="1">
    <source>
        <dbReference type="ARBA" id="ARBA00023015"/>
    </source>
</evidence>
<dbReference type="SUPFAM" id="SSF48008">
    <property type="entry name" value="GntR ligand-binding domain-like"/>
    <property type="match status" value="1"/>
</dbReference>
<organism evidence="5 6">
    <name type="scientific">Roseibium sediminicola</name>
    <dbReference type="NCBI Taxonomy" id="2933272"/>
    <lineage>
        <taxon>Bacteria</taxon>
        <taxon>Pseudomonadati</taxon>
        <taxon>Pseudomonadota</taxon>
        <taxon>Alphaproteobacteria</taxon>
        <taxon>Hyphomicrobiales</taxon>
        <taxon>Stappiaceae</taxon>
        <taxon>Roseibium</taxon>
    </lineage>
</organism>
<reference evidence="5" key="1">
    <citation type="submission" date="2022-04" db="EMBL/GenBank/DDBJ databases">
        <title>Roseibium sp. CAU 1639 isolated from mud.</title>
        <authorList>
            <person name="Kim W."/>
        </authorList>
    </citation>
    <scope>NUCLEOTIDE SEQUENCE</scope>
    <source>
        <strain evidence="5">CAU 1639</strain>
    </source>
</reference>
<keyword evidence="3" id="KW-0804">Transcription</keyword>
<keyword evidence="6" id="KW-1185">Reference proteome</keyword>
<accession>A0ABT0H378</accession>
<dbReference type="Gene3D" id="1.20.120.530">
    <property type="entry name" value="GntR ligand-binding domain-like"/>
    <property type="match status" value="1"/>
</dbReference>
<evidence type="ECO:0000256" key="2">
    <source>
        <dbReference type="ARBA" id="ARBA00023125"/>
    </source>
</evidence>
<protein>
    <submittedName>
        <fullName evidence="5">FCD domain-containing protein</fullName>
    </submittedName>
</protein>
<dbReference type="InterPro" id="IPR011711">
    <property type="entry name" value="GntR_C"/>
</dbReference>
<proteinExistence type="predicted"/>
<feature type="non-terminal residue" evidence="5">
    <location>
        <position position="1"/>
    </location>
</feature>
<gene>
    <name evidence="5" type="ORF">M0H32_28490</name>
</gene>
<dbReference type="SMART" id="SM00895">
    <property type="entry name" value="FCD"/>
    <property type="match status" value="1"/>
</dbReference>
<dbReference type="Proteomes" id="UP001431221">
    <property type="component" value="Unassembled WGS sequence"/>
</dbReference>
<comment type="caution">
    <text evidence="5">The sequence shown here is derived from an EMBL/GenBank/DDBJ whole genome shotgun (WGS) entry which is preliminary data.</text>
</comment>
<keyword evidence="1" id="KW-0805">Transcription regulation</keyword>
<sequence>VRRVTREDVIEVYELRTVLETHALRRNFAHLRDADLHRARALLENAAEDERYAFIGSSNKEFHAVFYALDHASLTAELISRCFGSITPSWMQFIREQPDKAKKYDEESTLHHWELLHSCENGSIDDATTVIERHLSHACGVLTGYIGSAD</sequence>
<dbReference type="Pfam" id="PF07729">
    <property type="entry name" value="FCD"/>
    <property type="match status" value="1"/>
</dbReference>
<evidence type="ECO:0000313" key="6">
    <source>
        <dbReference type="Proteomes" id="UP001431221"/>
    </source>
</evidence>
<evidence type="ECO:0000256" key="3">
    <source>
        <dbReference type="ARBA" id="ARBA00023163"/>
    </source>
</evidence>
<evidence type="ECO:0000313" key="5">
    <source>
        <dbReference type="EMBL" id="MCK7616111.1"/>
    </source>
</evidence>
<dbReference type="EMBL" id="JALNMJ010000042">
    <property type="protein sequence ID" value="MCK7616111.1"/>
    <property type="molecule type" value="Genomic_DNA"/>
</dbReference>
<name>A0ABT0H378_9HYPH</name>
<dbReference type="InterPro" id="IPR008920">
    <property type="entry name" value="TF_FadR/GntR_C"/>
</dbReference>
<dbReference type="RefSeq" id="WP_248160091.1">
    <property type="nucleotide sequence ID" value="NZ_JALNMJ010000042.1"/>
</dbReference>
<feature type="domain" description="GntR C-terminal" evidence="4">
    <location>
        <begin position="11"/>
        <end position="137"/>
    </location>
</feature>
<evidence type="ECO:0000259" key="4">
    <source>
        <dbReference type="SMART" id="SM00895"/>
    </source>
</evidence>